<protein>
    <submittedName>
        <fullName evidence="7">Uncharacterized protein</fullName>
    </submittedName>
</protein>
<evidence type="ECO:0000256" key="1">
    <source>
        <dbReference type="ARBA" id="ARBA00004123"/>
    </source>
</evidence>
<dbReference type="Proteomes" id="UP001056384">
    <property type="component" value="Chromosome 2"/>
</dbReference>
<keyword evidence="2" id="KW-0597">Phosphoprotein</keyword>
<reference evidence="7" key="1">
    <citation type="submission" date="2022-06" db="EMBL/GenBank/DDBJ databases">
        <title>Complete genome sequences of two strains of the flax pathogen Septoria linicola.</title>
        <authorList>
            <person name="Lapalu N."/>
            <person name="Simon A."/>
            <person name="Demenou B."/>
            <person name="Paumier D."/>
            <person name="Guillot M.-P."/>
            <person name="Gout L."/>
            <person name="Valade R."/>
        </authorList>
    </citation>
    <scope>NUCLEOTIDE SEQUENCE</scope>
    <source>
        <strain evidence="7">SE15195</strain>
    </source>
</reference>
<dbReference type="OrthoDB" id="3647494at2759"/>
<keyword evidence="3" id="KW-0677">Repeat</keyword>
<name>A0A9Q9EHB4_9PEZI</name>
<feature type="region of interest" description="Disordered" evidence="6">
    <location>
        <begin position="104"/>
        <end position="218"/>
    </location>
</feature>
<evidence type="ECO:0000256" key="3">
    <source>
        <dbReference type="ARBA" id="ARBA00022737"/>
    </source>
</evidence>
<dbReference type="GO" id="GO:0043124">
    <property type="term" value="P:negative regulation of canonical NF-kappaB signal transduction"/>
    <property type="evidence" value="ECO:0007669"/>
    <property type="project" value="InterPro"/>
</dbReference>
<keyword evidence="8" id="KW-1185">Reference proteome</keyword>
<keyword evidence="5" id="KW-0539">Nucleus</keyword>
<proteinExistence type="predicted"/>
<dbReference type="GO" id="GO:0005634">
    <property type="term" value="C:nucleus"/>
    <property type="evidence" value="ECO:0007669"/>
    <property type="project" value="UniProtKB-SubCell"/>
</dbReference>
<feature type="compositionally biased region" description="Basic and acidic residues" evidence="6">
    <location>
        <begin position="147"/>
        <end position="218"/>
    </location>
</feature>
<evidence type="ECO:0000313" key="8">
    <source>
        <dbReference type="Proteomes" id="UP001056384"/>
    </source>
</evidence>
<organism evidence="7 8">
    <name type="scientific">Septoria linicola</name>
    <dbReference type="NCBI Taxonomy" id="215465"/>
    <lineage>
        <taxon>Eukaryota</taxon>
        <taxon>Fungi</taxon>
        <taxon>Dikarya</taxon>
        <taxon>Ascomycota</taxon>
        <taxon>Pezizomycotina</taxon>
        <taxon>Dothideomycetes</taxon>
        <taxon>Dothideomycetidae</taxon>
        <taxon>Mycosphaerellales</taxon>
        <taxon>Mycosphaerellaceae</taxon>
        <taxon>Septoria</taxon>
    </lineage>
</organism>
<evidence type="ECO:0000256" key="2">
    <source>
        <dbReference type="ARBA" id="ARBA00022553"/>
    </source>
</evidence>
<evidence type="ECO:0000256" key="6">
    <source>
        <dbReference type="SAM" id="MobiDB-lite"/>
    </source>
</evidence>
<keyword evidence="4" id="KW-0040">ANK repeat</keyword>
<dbReference type="InterPro" id="IPR038753">
    <property type="entry name" value="NFKBIL1"/>
</dbReference>
<comment type="subcellular location">
    <subcellularLocation>
        <location evidence="1">Nucleus</location>
    </subcellularLocation>
</comment>
<sequence length="343" mass="40020">MPCDGSQTPTWDAEQILDISYGCERCSCTTLKGLRCRNPINASNRLYSKIILAQIPSVSKDPERLYGLLQALADCLLCVRYHRKDLRQWIVVIGRWLRSIQRANEEEPTRQDDATQSSTTESEDLGVPEYADASTQTSHPLGQTEPCEDRVKEEKLQRESERRDEAKRQSQRERERQQAEARARAEEEAHRQEAREQAAREADRRRAERRQRDQARENVEWEVSWQSYDLQWTALHQLPSDTSPTQLIKLMPRPVCGASPENLHFEDPMFAEKVEAFFKNMPETSAESVASRMMLRKKLKFGEMLRWHSDKIMQRFPHLRQEDDALKLVNRVTQVLTRLLSTL</sequence>
<evidence type="ECO:0000256" key="5">
    <source>
        <dbReference type="ARBA" id="ARBA00023242"/>
    </source>
</evidence>
<gene>
    <name evidence="7" type="ORF">Slin15195_G024620</name>
</gene>
<evidence type="ECO:0000313" key="7">
    <source>
        <dbReference type="EMBL" id="USW49143.1"/>
    </source>
</evidence>
<evidence type="ECO:0000256" key="4">
    <source>
        <dbReference type="ARBA" id="ARBA00023043"/>
    </source>
</evidence>
<dbReference type="EMBL" id="CP099419">
    <property type="protein sequence ID" value="USW49143.1"/>
    <property type="molecule type" value="Genomic_DNA"/>
</dbReference>
<dbReference type="PANTHER" id="PTHR15263:SF1">
    <property type="entry name" value="NF-KAPPA-B INHIBITOR-LIKE PROTEIN 1"/>
    <property type="match status" value="1"/>
</dbReference>
<feature type="compositionally biased region" description="Basic and acidic residues" evidence="6">
    <location>
        <begin position="104"/>
        <end position="113"/>
    </location>
</feature>
<dbReference type="PANTHER" id="PTHR15263">
    <property type="entry name" value="I-KAPPA-B-LIKE PROTEIN IKBL"/>
    <property type="match status" value="1"/>
</dbReference>
<dbReference type="AlphaFoldDB" id="A0A9Q9EHB4"/>
<accession>A0A9Q9EHB4</accession>